<keyword evidence="1" id="KW-0472">Membrane</keyword>
<reference evidence="2 3" key="1">
    <citation type="submission" date="2018-08" db="EMBL/GenBank/DDBJ databases">
        <title>Paraburkholderia sp. DHOM06 isolated from forest soil.</title>
        <authorList>
            <person name="Gao Z.-H."/>
            <person name="Qiu L.-H."/>
        </authorList>
    </citation>
    <scope>NUCLEOTIDE SEQUENCE [LARGE SCALE GENOMIC DNA]</scope>
    <source>
        <strain evidence="2 3">DHOM06</strain>
    </source>
</reference>
<dbReference type="RefSeq" id="WP_115534728.1">
    <property type="nucleotide sequence ID" value="NZ_QRGA01000009.1"/>
</dbReference>
<protein>
    <submittedName>
        <fullName evidence="2">Uncharacterized protein</fullName>
    </submittedName>
</protein>
<sequence length="285" mass="31688">MFNSTVLEVSLGIVFCFCAVSLIVSSINEAIASALQLRGKYLLQGIKALLNDPDFNGLALDVYNHALFNPHGTGDAANEQELVKKPPFVAPRQFALAFIDVLQRNASTPQDLASAIDSVPDEQLRQMLEALYQRVAGDVAHFELEIATWYDSAMQHVSAGYKRTIQFWTVLFGLVIAILMNIDALHLFSVLWIHPALVQGFDFDQLANAKSAWNQLNITELPIGWGTPPLNFKSGSIVWNYTYVQLLLMIVGWLITALSTLFGAPFWFDLLQSVTNLRGTARTNR</sequence>
<feature type="transmembrane region" description="Helical" evidence="1">
    <location>
        <begin position="243"/>
        <end position="268"/>
    </location>
</feature>
<feature type="transmembrane region" description="Helical" evidence="1">
    <location>
        <begin position="167"/>
        <end position="193"/>
    </location>
</feature>
<dbReference type="AlphaFoldDB" id="A0A3D8JYV0"/>
<dbReference type="EMBL" id="QRGA01000009">
    <property type="protein sequence ID" value="RDU97541.1"/>
    <property type="molecule type" value="Genomic_DNA"/>
</dbReference>
<proteinExistence type="predicted"/>
<keyword evidence="1" id="KW-0812">Transmembrane</keyword>
<evidence type="ECO:0000313" key="3">
    <source>
        <dbReference type="Proteomes" id="UP000256838"/>
    </source>
</evidence>
<keyword evidence="1" id="KW-1133">Transmembrane helix</keyword>
<dbReference type="OrthoDB" id="6286374at2"/>
<keyword evidence="3" id="KW-1185">Reference proteome</keyword>
<organism evidence="2 3">
    <name type="scientific">Trinickia dinghuensis</name>
    <dbReference type="NCBI Taxonomy" id="2291023"/>
    <lineage>
        <taxon>Bacteria</taxon>
        <taxon>Pseudomonadati</taxon>
        <taxon>Pseudomonadota</taxon>
        <taxon>Betaproteobacteria</taxon>
        <taxon>Burkholderiales</taxon>
        <taxon>Burkholderiaceae</taxon>
        <taxon>Trinickia</taxon>
    </lineage>
</organism>
<evidence type="ECO:0000256" key="1">
    <source>
        <dbReference type="SAM" id="Phobius"/>
    </source>
</evidence>
<feature type="transmembrane region" description="Helical" evidence="1">
    <location>
        <begin position="12"/>
        <end position="35"/>
    </location>
</feature>
<accession>A0A3D8JYV0</accession>
<gene>
    <name evidence="2" type="ORF">DWV00_16785</name>
</gene>
<name>A0A3D8JYV0_9BURK</name>
<comment type="caution">
    <text evidence="2">The sequence shown here is derived from an EMBL/GenBank/DDBJ whole genome shotgun (WGS) entry which is preliminary data.</text>
</comment>
<evidence type="ECO:0000313" key="2">
    <source>
        <dbReference type="EMBL" id="RDU97541.1"/>
    </source>
</evidence>
<dbReference type="Proteomes" id="UP000256838">
    <property type="component" value="Unassembled WGS sequence"/>
</dbReference>